<feature type="region of interest" description="Disordered" evidence="2">
    <location>
        <begin position="55"/>
        <end position="146"/>
    </location>
</feature>
<evidence type="ECO:0000256" key="1">
    <source>
        <dbReference type="ARBA" id="ARBA00023159"/>
    </source>
</evidence>
<gene>
    <name evidence="6" type="ORF">DO021_08175</name>
    <name evidence="5" type="ORF">EYB58_22140</name>
</gene>
<accession>A0A328FF45</accession>
<dbReference type="EMBL" id="CP036313">
    <property type="protein sequence ID" value="QBH15363.1"/>
    <property type="molecule type" value="Genomic_DNA"/>
</dbReference>
<keyword evidence="1" id="KW-0010">Activator</keyword>
<evidence type="ECO:0000256" key="2">
    <source>
        <dbReference type="SAM" id="MobiDB-lite"/>
    </source>
</evidence>
<evidence type="ECO:0000313" key="5">
    <source>
        <dbReference type="EMBL" id="QBH15363.1"/>
    </source>
</evidence>
<feature type="transmembrane region" description="Helical" evidence="3">
    <location>
        <begin position="29"/>
        <end position="49"/>
    </location>
</feature>
<dbReference type="Proteomes" id="UP000248798">
    <property type="component" value="Unassembled WGS sequence"/>
</dbReference>
<dbReference type="InterPro" id="IPR058806">
    <property type="entry name" value="MamI"/>
</dbReference>
<feature type="compositionally biased region" description="Basic and acidic residues" evidence="2">
    <location>
        <begin position="98"/>
        <end position="112"/>
    </location>
</feature>
<evidence type="ECO:0000259" key="4">
    <source>
        <dbReference type="Pfam" id="PF02805"/>
    </source>
</evidence>
<organism evidence="6 7">
    <name type="scientific">Desulfobacter hydrogenophilus</name>
    <dbReference type="NCBI Taxonomy" id="2291"/>
    <lineage>
        <taxon>Bacteria</taxon>
        <taxon>Pseudomonadati</taxon>
        <taxon>Thermodesulfobacteriota</taxon>
        <taxon>Desulfobacteria</taxon>
        <taxon>Desulfobacterales</taxon>
        <taxon>Desulfobacteraceae</taxon>
        <taxon>Desulfobacter</taxon>
    </lineage>
</organism>
<feature type="domain" description="Ada DNA repair metal-binding" evidence="4">
    <location>
        <begin position="142"/>
        <end position="196"/>
    </location>
</feature>
<feature type="compositionally biased region" description="Basic and acidic residues" evidence="2">
    <location>
        <begin position="68"/>
        <end position="86"/>
    </location>
</feature>
<keyword evidence="3" id="KW-1133">Transmembrane helix</keyword>
<dbReference type="OrthoDB" id="9805504at2"/>
<reference evidence="6 7" key="1">
    <citation type="submission" date="2018-06" db="EMBL/GenBank/DDBJ databases">
        <title>Complete Genome Sequence of Desulfobacter hydrogenophilus (DSM3380).</title>
        <authorList>
            <person name="Marietou A."/>
            <person name="Schreiber L."/>
            <person name="Marshall I."/>
            <person name="Jorgensen B."/>
        </authorList>
    </citation>
    <scope>NUCLEOTIDE SEQUENCE [LARGE SCALE GENOMIC DNA]</scope>
    <source>
        <strain evidence="6 7">DSM 3380</strain>
    </source>
</reference>
<evidence type="ECO:0000256" key="3">
    <source>
        <dbReference type="SAM" id="Phobius"/>
    </source>
</evidence>
<proteinExistence type="predicted"/>
<dbReference type="SUPFAM" id="SSF57884">
    <property type="entry name" value="Ada DNA repair protein, N-terminal domain (N-Ada 10)"/>
    <property type="match status" value="1"/>
</dbReference>
<dbReference type="GO" id="GO:0003677">
    <property type="term" value="F:DNA binding"/>
    <property type="evidence" value="ECO:0007669"/>
    <property type="project" value="InterPro"/>
</dbReference>
<evidence type="ECO:0000313" key="6">
    <source>
        <dbReference type="EMBL" id="RAM02440.1"/>
    </source>
</evidence>
<dbReference type="Pfam" id="PF02805">
    <property type="entry name" value="Ada_Zn_binding"/>
    <property type="match status" value="1"/>
</dbReference>
<sequence>MKKFIIGALVLLIGVPGFSFTFSNFLNFLSGLIPVLMILGGAIAVYLGIEELKQSDDSETTVEPEDQPIERIEKNAENPEKEKDPVLDMQEIKPVPEPIEKTEEKITDKPEEQPEAETQQESASPSTLPQQPTESLTPEAEEPAVESVQFKGNIETLVFHTVECNFASGKNCSMDFTTKEEAEAQGYKPCKVCMPDA</sequence>
<evidence type="ECO:0000313" key="8">
    <source>
        <dbReference type="Proteomes" id="UP000293902"/>
    </source>
</evidence>
<keyword evidence="8" id="KW-1185">Reference proteome</keyword>
<protein>
    <recommendedName>
        <fullName evidence="4">Ada DNA repair metal-binding domain-containing protein</fullName>
    </recommendedName>
</protein>
<dbReference type="GO" id="GO:0008168">
    <property type="term" value="F:methyltransferase activity"/>
    <property type="evidence" value="ECO:0007669"/>
    <property type="project" value="InterPro"/>
</dbReference>
<dbReference type="Gene3D" id="3.40.10.10">
    <property type="entry name" value="DNA Methylphosphotriester Repair Domain"/>
    <property type="match status" value="1"/>
</dbReference>
<dbReference type="InterPro" id="IPR035451">
    <property type="entry name" value="Ada-like_dom_sf"/>
</dbReference>
<dbReference type="RefSeq" id="WP_111955541.1">
    <property type="nucleotide sequence ID" value="NZ_CP036313.1"/>
</dbReference>
<dbReference type="GO" id="GO:0008270">
    <property type="term" value="F:zinc ion binding"/>
    <property type="evidence" value="ECO:0007669"/>
    <property type="project" value="InterPro"/>
</dbReference>
<feature type="compositionally biased region" description="Acidic residues" evidence="2">
    <location>
        <begin position="57"/>
        <end position="67"/>
    </location>
</feature>
<dbReference type="GO" id="GO:0006355">
    <property type="term" value="P:regulation of DNA-templated transcription"/>
    <property type="evidence" value="ECO:0007669"/>
    <property type="project" value="InterPro"/>
</dbReference>
<dbReference type="AlphaFoldDB" id="A0A328FF45"/>
<dbReference type="GO" id="GO:0006281">
    <property type="term" value="P:DNA repair"/>
    <property type="evidence" value="ECO:0007669"/>
    <property type="project" value="InterPro"/>
</dbReference>
<dbReference type="Proteomes" id="UP000293902">
    <property type="component" value="Chromosome"/>
</dbReference>
<dbReference type="EMBL" id="QLNI01000014">
    <property type="protein sequence ID" value="RAM02440.1"/>
    <property type="molecule type" value="Genomic_DNA"/>
</dbReference>
<name>A0A328FF45_9BACT</name>
<feature type="compositionally biased region" description="Polar residues" evidence="2">
    <location>
        <begin position="125"/>
        <end position="136"/>
    </location>
</feature>
<reference evidence="5 8" key="2">
    <citation type="submission" date="2019-02" db="EMBL/GenBank/DDBJ databases">
        <title>Complete genome sequence of Desulfobacter hydrogenophilus AcRS1.</title>
        <authorList>
            <person name="Marietou A."/>
            <person name="Lund M.B."/>
            <person name="Marshall I.P.G."/>
            <person name="Schreiber L."/>
            <person name="Jorgensen B."/>
        </authorList>
    </citation>
    <scope>NUCLEOTIDE SEQUENCE [LARGE SCALE GENOMIC DNA]</scope>
    <source>
        <strain evidence="5 8">AcRS1</strain>
    </source>
</reference>
<evidence type="ECO:0000313" key="7">
    <source>
        <dbReference type="Proteomes" id="UP000248798"/>
    </source>
</evidence>
<keyword evidence="3" id="KW-0812">Transmembrane</keyword>
<dbReference type="InterPro" id="IPR004026">
    <property type="entry name" value="Ada_DNA_repair_Zn-bd"/>
</dbReference>
<dbReference type="Pfam" id="PF26391">
    <property type="entry name" value="MamI"/>
    <property type="match status" value="1"/>
</dbReference>
<keyword evidence="3" id="KW-0472">Membrane</keyword>